<dbReference type="Gene3D" id="2.40.10.340">
    <property type="entry name" value="Rod shape-determining protein MreC, domain 1"/>
    <property type="match status" value="1"/>
</dbReference>
<feature type="domain" description="Rod shape-determining protein MreC beta-barrel core" evidence="6">
    <location>
        <begin position="124"/>
        <end position="259"/>
    </location>
</feature>
<evidence type="ECO:0000313" key="8">
    <source>
        <dbReference type="Proteomes" id="UP000316609"/>
    </source>
</evidence>
<dbReference type="Gene3D" id="2.40.10.350">
    <property type="entry name" value="Rod shape-determining protein MreC, domain 2"/>
    <property type="match status" value="1"/>
</dbReference>
<organism evidence="7 8">
    <name type="scientific">Eiseniibacteriota bacterium</name>
    <dbReference type="NCBI Taxonomy" id="2212470"/>
    <lineage>
        <taxon>Bacteria</taxon>
        <taxon>Candidatus Eiseniibacteriota</taxon>
    </lineage>
</organism>
<dbReference type="PANTHER" id="PTHR34138">
    <property type="entry name" value="CELL SHAPE-DETERMINING PROTEIN MREC"/>
    <property type="match status" value="1"/>
</dbReference>
<dbReference type="GO" id="GO:0008360">
    <property type="term" value="P:regulation of cell shape"/>
    <property type="evidence" value="ECO:0007669"/>
    <property type="project" value="UniProtKB-KW"/>
</dbReference>
<keyword evidence="3" id="KW-0133">Cell shape</keyword>
<dbReference type="Proteomes" id="UP000316609">
    <property type="component" value="Unassembled WGS sequence"/>
</dbReference>
<protein>
    <recommendedName>
        <fullName evidence="2">Cell shape-determining protein MreC</fullName>
    </recommendedName>
    <alternativeName>
        <fullName evidence="4">Cell shape protein MreC</fullName>
    </alternativeName>
</protein>
<reference evidence="7 8" key="1">
    <citation type="journal article" date="2019" name="Nat. Microbiol.">
        <title>Mediterranean grassland soil C-N compound turnover is dependent on rainfall and depth, and is mediated by genomically divergent microorganisms.</title>
        <authorList>
            <person name="Diamond S."/>
            <person name="Andeer P.F."/>
            <person name="Li Z."/>
            <person name="Crits-Christoph A."/>
            <person name="Burstein D."/>
            <person name="Anantharaman K."/>
            <person name="Lane K.R."/>
            <person name="Thomas B.C."/>
            <person name="Pan C."/>
            <person name="Northen T.R."/>
            <person name="Banfield J.F."/>
        </authorList>
    </citation>
    <scope>NUCLEOTIDE SEQUENCE [LARGE SCALE GENOMIC DNA]</scope>
    <source>
        <strain evidence="7">WS_8</strain>
    </source>
</reference>
<keyword evidence="5" id="KW-1133">Transmembrane helix</keyword>
<dbReference type="NCBIfam" id="TIGR00219">
    <property type="entry name" value="mreC"/>
    <property type="match status" value="1"/>
</dbReference>
<gene>
    <name evidence="7" type="primary">mreC</name>
    <name evidence="7" type="ORF">E6K78_06495</name>
</gene>
<feature type="transmembrane region" description="Helical" evidence="5">
    <location>
        <begin position="12"/>
        <end position="29"/>
    </location>
</feature>
<dbReference type="PANTHER" id="PTHR34138:SF1">
    <property type="entry name" value="CELL SHAPE-DETERMINING PROTEIN MREC"/>
    <property type="match status" value="1"/>
</dbReference>
<comment type="caution">
    <text evidence="7">The sequence shown here is derived from an EMBL/GenBank/DDBJ whole genome shotgun (WGS) entry which is preliminary data.</text>
</comment>
<keyword evidence="5" id="KW-0472">Membrane</keyword>
<dbReference type="InterPro" id="IPR042177">
    <property type="entry name" value="Cell/Rod_1"/>
</dbReference>
<evidence type="ECO:0000256" key="3">
    <source>
        <dbReference type="ARBA" id="ARBA00022960"/>
    </source>
</evidence>
<dbReference type="InterPro" id="IPR007221">
    <property type="entry name" value="MreC"/>
</dbReference>
<dbReference type="AlphaFoldDB" id="A0A538TS28"/>
<evidence type="ECO:0000259" key="6">
    <source>
        <dbReference type="Pfam" id="PF04085"/>
    </source>
</evidence>
<evidence type="ECO:0000256" key="4">
    <source>
        <dbReference type="ARBA" id="ARBA00032089"/>
    </source>
</evidence>
<comment type="similarity">
    <text evidence="1">Belongs to the MreC family.</text>
</comment>
<dbReference type="InterPro" id="IPR042175">
    <property type="entry name" value="Cell/Rod_MreC_2"/>
</dbReference>
<dbReference type="GO" id="GO:0005886">
    <property type="term" value="C:plasma membrane"/>
    <property type="evidence" value="ECO:0007669"/>
    <property type="project" value="TreeGrafter"/>
</dbReference>
<sequence length="269" mass="28687">MARVLPPAERRGSILVASYVAVSVLLLLVGDRLPQSALRGAGTVLFAPLDRWVLAGERLAAAWRENGELHRRLAALELESSRLRSLGAEDQRLRQQLGLPGHHDPALKPVEILALSGEPMPVAAILSAGRHQGLHLGDAVVTSDGLVGRISEVYAFSSRVALLTDPNAPVACEVESTGVLGIVRCMPALEPTLMLTTVPFADTVRVGERVWTSGLSRRYPRGIPVGRVIRVGADPNGLTQAIVLAPAARLSRLRHVFVIPGPAPLEAMP</sequence>
<evidence type="ECO:0000313" key="7">
    <source>
        <dbReference type="EMBL" id="TMQ66437.1"/>
    </source>
</evidence>
<keyword evidence="5" id="KW-0812">Transmembrane</keyword>
<dbReference type="InterPro" id="IPR055342">
    <property type="entry name" value="MreC_beta-barrel_core"/>
</dbReference>
<dbReference type="EMBL" id="VBOY01000057">
    <property type="protein sequence ID" value="TMQ66437.1"/>
    <property type="molecule type" value="Genomic_DNA"/>
</dbReference>
<evidence type="ECO:0000256" key="5">
    <source>
        <dbReference type="SAM" id="Phobius"/>
    </source>
</evidence>
<dbReference type="Pfam" id="PF04085">
    <property type="entry name" value="MreC"/>
    <property type="match status" value="1"/>
</dbReference>
<proteinExistence type="inferred from homology"/>
<accession>A0A538TS28</accession>
<evidence type="ECO:0000256" key="2">
    <source>
        <dbReference type="ARBA" id="ARBA00013855"/>
    </source>
</evidence>
<evidence type="ECO:0000256" key="1">
    <source>
        <dbReference type="ARBA" id="ARBA00009369"/>
    </source>
</evidence>
<name>A0A538TS28_UNCEI</name>